<dbReference type="EMBL" id="AP018216">
    <property type="protein sequence ID" value="BAY68180.1"/>
    <property type="molecule type" value="Genomic_DNA"/>
</dbReference>
<dbReference type="AlphaFoldDB" id="A0A1Z4KGR4"/>
<gene>
    <name evidence="1" type="ORF">NIES23_09640</name>
</gene>
<dbReference type="Proteomes" id="UP000217507">
    <property type="component" value="Chromosome"/>
</dbReference>
<name>A0A1Z4KGR4_ANAVA</name>
<accession>A0A1Z4KGR4</accession>
<reference evidence="1 2" key="1">
    <citation type="submission" date="2017-06" db="EMBL/GenBank/DDBJ databases">
        <title>Genome sequencing of cyanobaciteial culture collection at National Institute for Environmental Studies (NIES).</title>
        <authorList>
            <person name="Hirose Y."/>
            <person name="Shimura Y."/>
            <person name="Fujisawa T."/>
            <person name="Nakamura Y."/>
            <person name="Kawachi M."/>
        </authorList>
    </citation>
    <scope>NUCLEOTIDE SEQUENCE [LARGE SCALE GENOMIC DNA]</scope>
    <source>
        <strain evidence="1 2">NIES-23</strain>
    </source>
</reference>
<sequence length="153" mass="17413">MEITVTEESVKKSKILKSEKDDFQSIITHLDSNNLDANRIIDAIKSAIAEVVELEITTWVAEPSTQLEEELNNITEIAKPGNRIYTKINLISGDIENEVGSQFLASGPYAELLNFHLVQVKDSREIMQKNIESVQKIYKILMEMYNSRKTVQL</sequence>
<evidence type="ECO:0000313" key="2">
    <source>
        <dbReference type="Proteomes" id="UP000217507"/>
    </source>
</evidence>
<proteinExistence type="predicted"/>
<protein>
    <submittedName>
        <fullName evidence="1">Uncharacterized protein</fullName>
    </submittedName>
</protein>
<evidence type="ECO:0000313" key="1">
    <source>
        <dbReference type="EMBL" id="BAY68180.1"/>
    </source>
</evidence>
<organism evidence="1 2">
    <name type="scientific">Trichormus variabilis NIES-23</name>
    <dbReference type="NCBI Taxonomy" id="1973479"/>
    <lineage>
        <taxon>Bacteria</taxon>
        <taxon>Bacillati</taxon>
        <taxon>Cyanobacteriota</taxon>
        <taxon>Cyanophyceae</taxon>
        <taxon>Nostocales</taxon>
        <taxon>Nostocaceae</taxon>
        <taxon>Trichormus</taxon>
    </lineage>
</organism>